<keyword evidence="6 10" id="KW-1133">Transmembrane helix</keyword>
<gene>
    <name evidence="11" type="ORF">FIBRA_03022</name>
</gene>
<keyword evidence="3 8" id="KW-0813">Transport</keyword>
<evidence type="ECO:0000313" key="11">
    <source>
        <dbReference type="EMBL" id="CCM00974.1"/>
    </source>
</evidence>
<dbReference type="PRINTS" id="PR00783">
    <property type="entry name" value="MINTRINSICP"/>
</dbReference>
<dbReference type="InterPro" id="IPR050363">
    <property type="entry name" value="MIP/Aquaporin"/>
</dbReference>
<dbReference type="RefSeq" id="XP_012180257.1">
    <property type="nucleotide sequence ID" value="XM_012324867.1"/>
</dbReference>
<feature type="transmembrane region" description="Helical" evidence="10">
    <location>
        <begin position="185"/>
        <end position="204"/>
    </location>
</feature>
<dbReference type="InterPro" id="IPR022357">
    <property type="entry name" value="MIP_CS"/>
</dbReference>
<keyword evidence="5" id="KW-0677">Repeat</keyword>
<dbReference type="AlphaFoldDB" id="J4H263"/>
<dbReference type="STRING" id="599839.J4H263"/>
<feature type="transmembrane region" description="Helical" evidence="10">
    <location>
        <begin position="35"/>
        <end position="62"/>
    </location>
</feature>
<evidence type="ECO:0000256" key="10">
    <source>
        <dbReference type="SAM" id="Phobius"/>
    </source>
</evidence>
<protein>
    <recommendedName>
        <fullName evidence="13">Aquaporin</fullName>
    </recommendedName>
</protein>
<accession>J4H263</accession>
<dbReference type="GO" id="GO:0015250">
    <property type="term" value="F:water channel activity"/>
    <property type="evidence" value="ECO:0007669"/>
    <property type="project" value="TreeGrafter"/>
</dbReference>
<dbReference type="InterPro" id="IPR023271">
    <property type="entry name" value="Aquaporin-like"/>
</dbReference>
<dbReference type="HOGENOM" id="CLU_020019_6_1_1"/>
<dbReference type="GO" id="GO:0005886">
    <property type="term" value="C:plasma membrane"/>
    <property type="evidence" value="ECO:0007669"/>
    <property type="project" value="TreeGrafter"/>
</dbReference>
<keyword evidence="7 10" id="KW-0472">Membrane</keyword>
<dbReference type="Proteomes" id="UP000006352">
    <property type="component" value="Unassembled WGS sequence"/>
</dbReference>
<comment type="similarity">
    <text evidence="2 8">Belongs to the MIP/aquaporin (TC 1.A.8) family.</text>
</comment>
<dbReference type="OrthoDB" id="3222at2759"/>
<evidence type="ECO:0000256" key="9">
    <source>
        <dbReference type="SAM" id="MobiDB-lite"/>
    </source>
</evidence>
<evidence type="ECO:0000256" key="4">
    <source>
        <dbReference type="ARBA" id="ARBA00022692"/>
    </source>
</evidence>
<dbReference type="PANTHER" id="PTHR43829:SF14">
    <property type="entry name" value="AQUAPORIN 3"/>
    <property type="match status" value="1"/>
</dbReference>
<dbReference type="InParanoid" id="J4H263"/>
<dbReference type="Gene3D" id="1.20.1080.10">
    <property type="entry name" value="Glycerol uptake facilitator protein"/>
    <property type="match status" value="1"/>
</dbReference>
<feature type="transmembrane region" description="Helical" evidence="10">
    <location>
        <begin position="117"/>
        <end position="138"/>
    </location>
</feature>
<keyword evidence="12" id="KW-1185">Reference proteome</keyword>
<dbReference type="EMBL" id="HE797011">
    <property type="protein sequence ID" value="CCM00974.1"/>
    <property type="molecule type" value="Genomic_DNA"/>
</dbReference>
<reference evidence="11 12" key="1">
    <citation type="journal article" date="2012" name="Appl. Environ. Microbiol.">
        <title>Short-read sequencing for genomic analysis of the brown rot fungus Fibroporia radiculosa.</title>
        <authorList>
            <person name="Tang J.D."/>
            <person name="Perkins A.D."/>
            <person name="Sonstegard T.S."/>
            <person name="Schroeder S.G."/>
            <person name="Burgess S.C."/>
            <person name="Diehl S.V."/>
        </authorList>
    </citation>
    <scope>NUCLEOTIDE SEQUENCE [LARGE SCALE GENOMIC DNA]</scope>
    <source>
        <strain evidence="11 12">TFFH 294</strain>
    </source>
</reference>
<keyword evidence="4 8" id="KW-0812">Transmembrane</keyword>
<evidence type="ECO:0000256" key="3">
    <source>
        <dbReference type="ARBA" id="ARBA00022448"/>
    </source>
</evidence>
<feature type="transmembrane region" description="Helical" evidence="10">
    <location>
        <begin position="263"/>
        <end position="282"/>
    </location>
</feature>
<dbReference type="PROSITE" id="PS00221">
    <property type="entry name" value="MIP"/>
    <property type="match status" value="1"/>
</dbReference>
<dbReference type="Pfam" id="PF00230">
    <property type="entry name" value="MIP"/>
    <property type="match status" value="1"/>
</dbReference>
<sequence length="331" mass="35266">MQAEKTSHIVYLADVAPRSKFMASWERFRHGKGRWLVQFLAEAMATFLYTFAGAGSTAAWILGNILAIPALGSLLQIGVAYAVGIVLALTVCLPTSQGHANPAFTIYAMARGHCTPLRGLMLIVAQILGAYIACLLIYGQYYDFIKEAIAALESKGLYDEVMFTSQGPGGIFGLYTTPGDNLGNIFLNEFVCDFVLAVCILASIEPTNTHTPPAMAPWTIGFIYAIVIWGYAPAALAANSARDVGGRLAALTFWGLPASGGRYAAIAALTNIPATFAGGLFYEFVLNDSSRPITPAHAESAACNKAYEEHAKGNVSSSDSIDYPDSEALPK</sequence>
<evidence type="ECO:0000256" key="6">
    <source>
        <dbReference type="ARBA" id="ARBA00022989"/>
    </source>
</evidence>
<dbReference type="PANTHER" id="PTHR43829">
    <property type="entry name" value="AQUAPORIN OR AQUAGLYCEROPORIN RELATED"/>
    <property type="match status" value="1"/>
</dbReference>
<dbReference type="InterPro" id="IPR000425">
    <property type="entry name" value="MIP"/>
</dbReference>
<evidence type="ECO:0008006" key="13">
    <source>
        <dbReference type="Google" id="ProtNLM"/>
    </source>
</evidence>
<feature type="region of interest" description="Disordered" evidence="9">
    <location>
        <begin position="312"/>
        <end position="331"/>
    </location>
</feature>
<evidence type="ECO:0000256" key="7">
    <source>
        <dbReference type="ARBA" id="ARBA00023136"/>
    </source>
</evidence>
<dbReference type="SUPFAM" id="SSF81338">
    <property type="entry name" value="Aquaporin-like"/>
    <property type="match status" value="1"/>
</dbReference>
<dbReference type="GeneID" id="24095885"/>
<feature type="transmembrane region" description="Helical" evidence="10">
    <location>
        <begin position="216"/>
        <end position="238"/>
    </location>
</feature>
<evidence type="ECO:0000256" key="1">
    <source>
        <dbReference type="ARBA" id="ARBA00004141"/>
    </source>
</evidence>
<evidence type="ECO:0000313" key="12">
    <source>
        <dbReference type="Proteomes" id="UP000006352"/>
    </source>
</evidence>
<organism evidence="11 12">
    <name type="scientific">Fibroporia radiculosa</name>
    <dbReference type="NCBI Taxonomy" id="599839"/>
    <lineage>
        <taxon>Eukaryota</taxon>
        <taxon>Fungi</taxon>
        <taxon>Dikarya</taxon>
        <taxon>Basidiomycota</taxon>
        <taxon>Agaricomycotina</taxon>
        <taxon>Agaricomycetes</taxon>
        <taxon>Polyporales</taxon>
        <taxon>Fibroporiaceae</taxon>
        <taxon>Fibroporia</taxon>
    </lineage>
</organism>
<evidence type="ECO:0000256" key="8">
    <source>
        <dbReference type="RuleBase" id="RU000477"/>
    </source>
</evidence>
<dbReference type="GO" id="GO:0015254">
    <property type="term" value="F:glycerol channel activity"/>
    <property type="evidence" value="ECO:0007669"/>
    <property type="project" value="TreeGrafter"/>
</dbReference>
<evidence type="ECO:0000256" key="5">
    <source>
        <dbReference type="ARBA" id="ARBA00022737"/>
    </source>
</evidence>
<proteinExistence type="inferred from homology"/>
<evidence type="ECO:0000256" key="2">
    <source>
        <dbReference type="ARBA" id="ARBA00006175"/>
    </source>
</evidence>
<name>J4H263_9APHY</name>
<comment type="subcellular location">
    <subcellularLocation>
        <location evidence="1">Membrane</location>
        <topology evidence="1">Multi-pass membrane protein</topology>
    </subcellularLocation>
</comment>
<feature type="transmembrane region" description="Helical" evidence="10">
    <location>
        <begin position="74"/>
        <end position="96"/>
    </location>
</feature>